<protein>
    <recommendedName>
        <fullName evidence="2">DUF2971 domain-containing protein</fullName>
    </recommendedName>
</protein>
<organism evidence="1">
    <name type="scientific">Prevotella sp. GTC17262</name>
    <dbReference type="NCBI Taxonomy" id="3236797"/>
    <lineage>
        <taxon>Bacteria</taxon>
        <taxon>Pseudomonadati</taxon>
        <taxon>Bacteroidota</taxon>
        <taxon>Bacteroidia</taxon>
        <taxon>Bacteroidales</taxon>
        <taxon>Prevotellaceae</taxon>
        <taxon>Prevotella</taxon>
    </lineage>
</organism>
<sequence>MKLYHYTSMQNFALIWQSGKLKFSESGGTNDFFERHKIIVADEAVLINNGEATEYEILQHNVDAIFRTINKFKQISLCLDYSDELKGYASPMMWGQYARAKDENGVWQDGVCIEIEESSLNLKDMPLYFGKILYTDNVSMLKFGGYNFTKENAIDKYLEINKELLFFTKHQHWEHENEYRIVSNSMDYLNISTAITGIYVLGMDSPSLKKVEAITQSPSLIVSLISCEADRRTFRGFNIQKYRDIIQRNKERKTKR</sequence>
<dbReference type="InterPro" id="IPR021352">
    <property type="entry name" value="DUF2971"/>
</dbReference>
<proteinExistence type="predicted"/>
<reference evidence="1" key="1">
    <citation type="submission" date="2024-07" db="EMBL/GenBank/DDBJ databases">
        <title>Complete genome sequence of Prevotella sp. YM-2024 GTC17262.</title>
        <authorList>
            <person name="Hayashi M."/>
            <person name="Muto Y."/>
            <person name="Tanaka K."/>
            <person name="Niwa H."/>
        </authorList>
    </citation>
    <scope>NUCLEOTIDE SEQUENCE</scope>
    <source>
        <strain evidence="1">GTC17262</strain>
    </source>
</reference>
<dbReference type="EMBL" id="AP035789">
    <property type="protein sequence ID" value="BFO82305.1"/>
    <property type="molecule type" value="Genomic_DNA"/>
</dbReference>
<evidence type="ECO:0008006" key="2">
    <source>
        <dbReference type="Google" id="ProtNLM"/>
    </source>
</evidence>
<accession>A0AB33JUM7</accession>
<gene>
    <name evidence="1" type="ORF">GTC17262_24960</name>
</gene>
<name>A0AB33JUM7_9BACT</name>
<dbReference type="Pfam" id="PF11185">
    <property type="entry name" value="DUF2971"/>
    <property type="match status" value="1"/>
</dbReference>
<dbReference type="AlphaFoldDB" id="A0AB33JUM7"/>
<evidence type="ECO:0000313" key="1">
    <source>
        <dbReference type="EMBL" id="BFO82305.1"/>
    </source>
</evidence>